<sequence length="873" mass="97271">VHQSHNRIHSQWIFLLATFMAFHQNHKIIQLHRILLQAFFVVICQNLNIIHLQASLIVFHPNLHQFRLLTSASFLISSRQYTNHSDLTKPYSVPHISSNAFPNPPSIVLNTSSPAQKRSALDIHKYVKSVSKSSSVCGVPDTVNGDPKVIMCSDHQLPTSSVIPVSGHACCDIKSQKCLTRTESVNHLHPAYNTPAPCHQEQKIVDYNPTLNTEFYSSTNSPFYSQPLHSSLVYDSHRSGSFVQSDQITDSLFTPQALKPILQLIKQESANVTKDKLQEMISKTVEKIIPEASESFKWHLKEFLNKELNSDIDMSVPLIRKHSSQSKNFDFNTKTTSSDNMSWLSALTSLLPNLETLEVFMNNILEQLTEALFTELRDLTVPSEVKEFDEETVEIASTSVSRQVETFQDKNMTDSYAEAVCSTDTSICPLITMSQNKWTPILKPAHRTKQCLNRDLLSSTDTSTCSDFKSVENSPIRPGQDSVYRDLYQTVSKTSQSSYASVLSAHTSESFLQDKSLYKGSAANSLEMQATTSGEHVQQQSERQSTFKPTYHGLNICHSKKQGHNSCLLAPNVYQNEFNKYKHTVQDGCHSQSGISISSSSSKQNSCYLSNPSWSSKPIKINACGSCNTDHVSGTLYPQVMAHSCHSYDALLPKTMISDSDSTVTSGRLSSCFEDDETSIDECCSELEYNMLPQESNESKNISKKSLKSHRNKKPHNVSLSKHDERAEVLHSVDNSLAGVDSFPQDSLSVTSRPSASLVSLSLKEHSLPYLKNFKGIFQPTPILAAKSLSCGKIASRTSNSKGHGLQSQSYKISHQSLPTDSNVLGKSSKTLPKRQAPILPESLRTQLIEMWKSSEETSRQSINDQVIKDGCK</sequence>
<feature type="region of interest" description="Disordered" evidence="1">
    <location>
        <begin position="798"/>
        <end position="832"/>
    </location>
</feature>
<feature type="non-terminal residue" evidence="2">
    <location>
        <position position="1"/>
    </location>
</feature>
<evidence type="ECO:0000256" key="1">
    <source>
        <dbReference type="SAM" id="MobiDB-lite"/>
    </source>
</evidence>
<feature type="region of interest" description="Disordered" evidence="1">
    <location>
        <begin position="695"/>
        <end position="725"/>
    </location>
</feature>
<gene>
    <name evidence="2" type="primary">ORF143672</name>
</gene>
<dbReference type="AlphaFoldDB" id="A0A0B7AVF5"/>
<name>A0A0B7AVF5_9EUPU</name>
<organism evidence="2">
    <name type="scientific">Arion vulgaris</name>
    <dbReference type="NCBI Taxonomy" id="1028688"/>
    <lineage>
        <taxon>Eukaryota</taxon>
        <taxon>Metazoa</taxon>
        <taxon>Spiralia</taxon>
        <taxon>Lophotrochozoa</taxon>
        <taxon>Mollusca</taxon>
        <taxon>Gastropoda</taxon>
        <taxon>Heterobranchia</taxon>
        <taxon>Euthyneura</taxon>
        <taxon>Panpulmonata</taxon>
        <taxon>Eupulmonata</taxon>
        <taxon>Stylommatophora</taxon>
        <taxon>Helicina</taxon>
        <taxon>Arionoidea</taxon>
        <taxon>Arionidae</taxon>
        <taxon>Arion</taxon>
    </lineage>
</organism>
<feature type="region of interest" description="Disordered" evidence="1">
    <location>
        <begin position="461"/>
        <end position="480"/>
    </location>
</feature>
<proteinExistence type="predicted"/>
<protein>
    <submittedName>
        <fullName evidence="2">Uncharacterized protein</fullName>
    </submittedName>
</protein>
<accession>A0A0B7AVF5</accession>
<evidence type="ECO:0000313" key="2">
    <source>
        <dbReference type="EMBL" id="CEK84627.1"/>
    </source>
</evidence>
<feature type="compositionally biased region" description="Polar residues" evidence="1">
    <location>
        <begin position="798"/>
        <end position="831"/>
    </location>
</feature>
<feature type="compositionally biased region" description="Basic residues" evidence="1">
    <location>
        <begin position="702"/>
        <end position="716"/>
    </location>
</feature>
<reference evidence="2" key="1">
    <citation type="submission" date="2014-12" db="EMBL/GenBank/DDBJ databases">
        <title>Insight into the proteome of Arion vulgaris.</title>
        <authorList>
            <person name="Aradska J."/>
            <person name="Bulat T."/>
            <person name="Smidak R."/>
            <person name="Sarate P."/>
            <person name="Gangsoo J."/>
            <person name="Sialana F."/>
            <person name="Bilban M."/>
            <person name="Lubec G."/>
        </authorList>
    </citation>
    <scope>NUCLEOTIDE SEQUENCE</scope>
    <source>
        <tissue evidence="2">Skin</tissue>
    </source>
</reference>
<dbReference type="EMBL" id="HACG01037762">
    <property type="protein sequence ID" value="CEK84627.1"/>
    <property type="molecule type" value="Transcribed_RNA"/>
</dbReference>